<feature type="transmembrane region" description="Helical" evidence="9">
    <location>
        <begin position="259"/>
        <end position="280"/>
    </location>
</feature>
<comment type="function">
    <text evidence="8">Part of the ABC transporter complex CysAWTP (TC 3.A.1.6.1) involved in sulfate/thiosulfate import. Probably responsible for the translocation of the substrate across the membrane.</text>
</comment>
<evidence type="ECO:0000256" key="9">
    <source>
        <dbReference type="RuleBase" id="RU366001"/>
    </source>
</evidence>
<dbReference type="InterPro" id="IPR035906">
    <property type="entry name" value="MetI-like_sf"/>
</dbReference>
<evidence type="ECO:0000256" key="2">
    <source>
        <dbReference type="ARBA" id="ARBA00011779"/>
    </source>
</evidence>
<keyword evidence="13" id="KW-1185">Reference proteome</keyword>
<dbReference type="CDD" id="cd06261">
    <property type="entry name" value="TM_PBP2"/>
    <property type="match status" value="1"/>
</dbReference>
<proteinExistence type="inferred from homology"/>
<evidence type="ECO:0000256" key="8">
    <source>
        <dbReference type="ARBA" id="ARBA00025323"/>
    </source>
</evidence>
<gene>
    <name evidence="12" type="ORF">DB32_002800</name>
</gene>
<protein>
    <recommendedName>
        <fullName evidence="9">Sulfate transport system permease protein CysT</fullName>
    </recommendedName>
</protein>
<evidence type="ECO:0000256" key="5">
    <source>
        <dbReference type="ARBA" id="ARBA00022989"/>
    </source>
</evidence>
<dbReference type="NCBIfam" id="TIGR02139">
    <property type="entry name" value="permease_CysT"/>
    <property type="match status" value="1"/>
</dbReference>
<dbReference type="InterPro" id="IPR005667">
    <property type="entry name" value="Sulph_transpt2"/>
</dbReference>
<comment type="subcellular location">
    <subcellularLocation>
        <location evidence="1">Cell membrane</location>
        <topology evidence="1">Multi-pass membrane protein</topology>
    </subcellularLocation>
</comment>
<evidence type="ECO:0000259" key="11">
    <source>
        <dbReference type="PROSITE" id="PS50928"/>
    </source>
</evidence>
<dbReference type="PROSITE" id="PS50928">
    <property type="entry name" value="ABC_TM1"/>
    <property type="match status" value="1"/>
</dbReference>
<dbReference type="PANTHER" id="PTHR30406:SF8">
    <property type="entry name" value="SULFATE TRANSPORT SYSTEM PERMEASE PROTEIN CYST"/>
    <property type="match status" value="1"/>
</dbReference>
<name>A0A0F6YI93_9BACT</name>
<sequence length="295" mass="30168">MTTTPVAAEAEATPTVAPRAARPPRSIPGFAPSLAITGTVLVVLVLVPLGALVLAVARAPWDTIVRALTDARTLAAVGLSVGASAVAALVAAPLGVAIAWTLARYDLPGRRLLDAIVDVPFALPTAVSGIALTALCAPSGWIGALFAPLGIELAFNRVGIAIALLFTGLPFVVRTVQPVIEDLPAEIEEAASSLGASRAQTFLRVILPSLMPSIVAGTTLAFARALGEYGSVVFIAGNMPMRTEIAPLRILSHLESYDYASAAVVALAMLVASAGLLFAVNAAQRRLVDRGAQGA</sequence>
<dbReference type="GO" id="GO:0005886">
    <property type="term" value="C:plasma membrane"/>
    <property type="evidence" value="ECO:0007669"/>
    <property type="project" value="UniProtKB-SubCell"/>
</dbReference>
<dbReference type="RefSeq" id="WP_240481197.1">
    <property type="nucleotide sequence ID" value="NZ_CP011125.1"/>
</dbReference>
<evidence type="ECO:0000256" key="6">
    <source>
        <dbReference type="ARBA" id="ARBA00023032"/>
    </source>
</evidence>
<dbReference type="InterPro" id="IPR011865">
    <property type="entry name" value="CysT_permease"/>
</dbReference>
<dbReference type="FunFam" id="1.10.3720.10:FF:000004">
    <property type="entry name" value="Sulfate transport system permease protein CysT"/>
    <property type="match status" value="1"/>
</dbReference>
<dbReference type="Gene3D" id="1.10.3720.10">
    <property type="entry name" value="MetI-like"/>
    <property type="match status" value="1"/>
</dbReference>
<dbReference type="NCBIfam" id="TIGR00969">
    <property type="entry name" value="3a0106s02"/>
    <property type="match status" value="1"/>
</dbReference>
<dbReference type="GO" id="GO:0015419">
    <property type="term" value="F:ABC-type sulfate transporter activity"/>
    <property type="evidence" value="ECO:0007669"/>
    <property type="project" value="UniProtKB-UniRule"/>
</dbReference>
<comment type="similarity">
    <text evidence="9">Belongs to the binding-protein-dependent transport system permease family. CysTW subfamily.</text>
</comment>
<evidence type="ECO:0000256" key="10">
    <source>
        <dbReference type="SAM" id="MobiDB-lite"/>
    </source>
</evidence>
<reference evidence="12" key="1">
    <citation type="submission" date="2015-03" db="EMBL/GenBank/DDBJ databases">
        <title>Genome assembly of Sandaracinus amylolyticus DSM 53668.</title>
        <authorList>
            <person name="Sharma G."/>
            <person name="Subramanian S."/>
        </authorList>
    </citation>
    <scope>NUCLEOTIDE SEQUENCE [LARGE SCALE GENOMIC DNA]</scope>
    <source>
        <strain evidence="12">DSM 53668</strain>
    </source>
</reference>
<evidence type="ECO:0000256" key="1">
    <source>
        <dbReference type="ARBA" id="ARBA00004651"/>
    </source>
</evidence>
<organism evidence="12 13">
    <name type="scientific">Sandaracinus amylolyticus</name>
    <dbReference type="NCBI Taxonomy" id="927083"/>
    <lineage>
        <taxon>Bacteria</taxon>
        <taxon>Pseudomonadati</taxon>
        <taxon>Myxococcota</taxon>
        <taxon>Polyangia</taxon>
        <taxon>Polyangiales</taxon>
        <taxon>Sandaracinaceae</taxon>
        <taxon>Sandaracinus</taxon>
    </lineage>
</organism>
<dbReference type="EMBL" id="CP011125">
    <property type="protein sequence ID" value="AKF05651.1"/>
    <property type="molecule type" value="Genomic_DNA"/>
</dbReference>
<feature type="transmembrane region" description="Helical" evidence="9">
    <location>
        <begin position="34"/>
        <end position="61"/>
    </location>
</feature>
<dbReference type="SUPFAM" id="SSF161098">
    <property type="entry name" value="MetI-like"/>
    <property type="match status" value="1"/>
</dbReference>
<evidence type="ECO:0000256" key="3">
    <source>
        <dbReference type="ARBA" id="ARBA00022448"/>
    </source>
</evidence>
<evidence type="ECO:0000256" key="4">
    <source>
        <dbReference type="ARBA" id="ARBA00022692"/>
    </source>
</evidence>
<keyword evidence="6 9" id="KW-0764">Sulfate transport</keyword>
<dbReference type="STRING" id="927083.DB32_002800"/>
<accession>A0A0F6YI93</accession>
<evidence type="ECO:0000313" key="12">
    <source>
        <dbReference type="EMBL" id="AKF05651.1"/>
    </source>
</evidence>
<keyword evidence="4 9" id="KW-0812">Transmembrane</keyword>
<feature type="transmembrane region" description="Helical" evidence="9">
    <location>
        <begin position="73"/>
        <end position="101"/>
    </location>
</feature>
<comment type="function">
    <text evidence="9">Part of the ABC transporter complex (TC 3.A.1.6.1) involved in sulfate/thiosulfate import.</text>
</comment>
<dbReference type="PANTHER" id="PTHR30406">
    <property type="entry name" value="SULFATE TRANSPORT SYSTEM PERMEASE PROTEIN"/>
    <property type="match status" value="1"/>
</dbReference>
<feature type="region of interest" description="Disordered" evidence="10">
    <location>
        <begin position="1"/>
        <end position="21"/>
    </location>
</feature>
<evidence type="ECO:0000256" key="7">
    <source>
        <dbReference type="ARBA" id="ARBA00023136"/>
    </source>
</evidence>
<evidence type="ECO:0000313" key="13">
    <source>
        <dbReference type="Proteomes" id="UP000034883"/>
    </source>
</evidence>
<comment type="subunit">
    <text evidence="2">The complex is composed of two ATP-binding proteins (CysA), two transmembrane proteins (CysT and CysW) and a solute-binding protein (CysP).</text>
</comment>
<dbReference type="Pfam" id="PF00528">
    <property type="entry name" value="BPD_transp_1"/>
    <property type="match status" value="1"/>
</dbReference>
<dbReference type="Proteomes" id="UP000034883">
    <property type="component" value="Chromosome"/>
</dbReference>
<feature type="domain" description="ABC transmembrane type-1" evidence="11">
    <location>
        <begin position="77"/>
        <end position="278"/>
    </location>
</feature>
<dbReference type="KEGG" id="samy:DB32_002800"/>
<keyword evidence="7 9" id="KW-0472">Membrane</keyword>
<comment type="caution">
    <text evidence="9">Lacks conserved residue(s) required for the propagation of feature annotation.</text>
</comment>
<keyword evidence="5 9" id="KW-1133">Transmembrane helix</keyword>
<feature type="transmembrane region" description="Helical" evidence="9">
    <location>
        <begin position="154"/>
        <end position="173"/>
    </location>
</feature>
<keyword evidence="3 9" id="KW-0813">Transport</keyword>
<feature type="transmembrane region" description="Helical" evidence="9">
    <location>
        <begin position="121"/>
        <end position="147"/>
    </location>
</feature>
<dbReference type="InterPro" id="IPR000515">
    <property type="entry name" value="MetI-like"/>
</dbReference>
<dbReference type="AlphaFoldDB" id="A0A0F6YI93"/>